<organism evidence="2 3">
    <name type="scientific">Aquarana catesbeiana</name>
    <name type="common">American bullfrog</name>
    <name type="synonym">Rana catesbeiana</name>
    <dbReference type="NCBI Taxonomy" id="8400"/>
    <lineage>
        <taxon>Eukaryota</taxon>
        <taxon>Metazoa</taxon>
        <taxon>Chordata</taxon>
        <taxon>Craniata</taxon>
        <taxon>Vertebrata</taxon>
        <taxon>Euteleostomi</taxon>
        <taxon>Amphibia</taxon>
        <taxon>Batrachia</taxon>
        <taxon>Anura</taxon>
        <taxon>Neobatrachia</taxon>
        <taxon>Ranoidea</taxon>
        <taxon>Ranidae</taxon>
        <taxon>Aquarana</taxon>
    </lineage>
</organism>
<feature type="region of interest" description="Disordered" evidence="1">
    <location>
        <begin position="1"/>
        <end position="32"/>
    </location>
</feature>
<dbReference type="EMBL" id="KV925010">
    <property type="protein sequence ID" value="PIO39775.1"/>
    <property type="molecule type" value="Genomic_DNA"/>
</dbReference>
<accession>A0A2G9SI52</accession>
<dbReference type="AlphaFoldDB" id="A0A2G9SI52"/>
<reference evidence="3" key="1">
    <citation type="journal article" date="2017" name="Nat. Commun.">
        <title>The North American bullfrog draft genome provides insight into hormonal regulation of long noncoding RNA.</title>
        <authorList>
            <person name="Hammond S.A."/>
            <person name="Warren R.L."/>
            <person name="Vandervalk B.P."/>
            <person name="Kucuk E."/>
            <person name="Khan H."/>
            <person name="Gibb E.A."/>
            <person name="Pandoh P."/>
            <person name="Kirk H."/>
            <person name="Zhao Y."/>
            <person name="Jones M."/>
            <person name="Mungall A.J."/>
            <person name="Coope R."/>
            <person name="Pleasance S."/>
            <person name="Moore R.A."/>
            <person name="Holt R.A."/>
            <person name="Round J.M."/>
            <person name="Ohora S."/>
            <person name="Walle B.V."/>
            <person name="Veldhoen N."/>
            <person name="Helbing C.C."/>
            <person name="Birol I."/>
        </authorList>
    </citation>
    <scope>NUCLEOTIDE SEQUENCE [LARGE SCALE GENOMIC DNA]</scope>
</reference>
<evidence type="ECO:0000256" key="1">
    <source>
        <dbReference type="SAM" id="MobiDB-lite"/>
    </source>
</evidence>
<sequence length="161" mass="18296">MELWEAPKNEATAKPPEGMKGSYPRSGPNRGGNKAIFPTKIATWWNPLVRSKHCHQIKCKRKVSVVSSLRMLVWRHGIRLLDPAQTCPLWTSNPDASHTEGQSDPEEEESIVCTSNDLPRCTICRMSADMLHCLKDLEQIKEVSTALQRRIRDFVDILAKF</sequence>
<protein>
    <submittedName>
        <fullName evidence="2">Uncharacterized protein</fullName>
    </submittedName>
</protein>
<evidence type="ECO:0000313" key="3">
    <source>
        <dbReference type="Proteomes" id="UP000228934"/>
    </source>
</evidence>
<evidence type="ECO:0000313" key="2">
    <source>
        <dbReference type="EMBL" id="PIO39775.1"/>
    </source>
</evidence>
<name>A0A2G9SI52_AQUCT</name>
<keyword evidence="3" id="KW-1185">Reference proteome</keyword>
<gene>
    <name evidence="2" type="ORF">AB205_0173660</name>
</gene>
<proteinExistence type="predicted"/>
<dbReference type="Proteomes" id="UP000228934">
    <property type="component" value="Unassembled WGS sequence"/>
</dbReference>